<keyword evidence="9 10" id="KW-0472">Membrane</keyword>
<evidence type="ECO:0000256" key="1">
    <source>
        <dbReference type="ARBA" id="ARBA00004383"/>
    </source>
</evidence>
<dbReference type="SUPFAM" id="SSF74653">
    <property type="entry name" value="TolA/TonB C-terminal domain"/>
    <property type="match status" value="1"/>
</dbReference>
<dbReference type="GO" id="GO:0015031">
    <property type="term" value="P:protein transport"/>
    <property type="evidence" value="ECO:0007669"/>
    <property type="project" value="UniProtKB-KW"/>
</dbReference>
<dbReference type="PANTHER" id="PTHR33446:SF2">
    <property type="entry name" value="PROTEIN TONB"/>
    <property type="match status" value="1"/>
</dbReference>
<organism evidence="12 13">
    <name type="scientific">Sphingomonas psychrotolerans</name>
    <dbReference type="NCBI Taxonomy" id="1327635"/>
    <lineage>
        <taxon>Bacteria</taxon>
        <taxon>Pseudomonadati</taxon>
        <taxon>Pseudomonadota</taxon>
        <taxon>Alphaproteobacteria</taxon>
        <taxon>Sphingomonadales</taxon>
        <taxon>Sphingomonadaceae</taxon>
        <taxon>Sphingomonas</taxon>
    </lineage>
</organism>
<evidence type="ECO:0000256" key="5">
    <source>
        <dbReference type="ARBA" id="ARBA00022519"/>
    </source>
</evidence>
<dbReference type="GO" id="GO:0055085">
    <property type="term" value="P:transmembrane transport"/>
    <property type="evidence" value="ECO:0007669"/>
    <property type="project" value="InterPro"/>
</dbReference>
<feature type="transmembrane region" description="Helical" evidence="10">
    <location>
        <begin position="12"/>
        <end position="34"/>
    </location>
</feature>
<keyword evidence="8 10" id="KW-1133">Transmembrane helix</keyword>
<dbReference type="PROSITE" id="PS52015">
    <property type="entry name" value="TONB_CTD"/>
    <property type="match status" value="1"/>
</dbReference>
<keyword evidence="6 10" id="KW-0812">Transmembrane</keyword>
<name>A0A2K8MK06_9SPHN</name>
<dbReference type="NCBIfam" id="TIGR01352">
    <property type="entry name" value="tonB_Cterm"/>
    <property type="match status" value="1"/>
</dbReference>
<dbReference type="InterPro" id="IPR006260">
    <property type="entry name" value="TonB/TolA_C"/>
</dbReference>
<evidence type="ECO:0000256" key="9">
    <source>
        <dbReference type="ARBA" id="ARBA00023136"/>
    </source>
</evidence>
<feature type="domain" description="TonB C-terminal" evidence="11">
    <location>
        <begin position="130"/>
        <end position="224"/>
    </location>
</feature>
<evidence type="ECO:0000256" key="7">
    <source>
        <dbReference type="ARBA" id="ARBA00022927"/>
    </source>
</evidence>
<dbReference type="Gene3D" id="3.30.1150.10">
    <property type="match status" value="1"/>
</dbReference>
<dbReference type="EMBL" id="CP024923">
    <property type="protein sequence ID" value="ATY34210.1"/>
    <property type="molecule type" value="Genomic_DNA"/>
</dbReference>
<accession>A0A2K8MK06</accession>
<dbReference type="PANTHER" id="PTHR33446">
    <property type="entry name" value="PROTEIN TONB-RELATED"/>
    <property type="match status" value="1"/>
</dbReference>
<dbReference type="KEGG" id="sphc:CVN68_21465"/>
<evidence type="ECO:0000256" key="4">
    <source>
        <dbReference type="ARBA" id="ARBA00022475"/>
    </source>
</evidence>
<dbReference type="InterPro" id="IPR037682">
    <property type="entry name" value="TonB_C"/>
</dbReference>
<comment type="similarity">
    <text evidence="2">Belongs to the TonB family.</text>
</comment>
<keyword evidence="4" id="KW-1003">Cell membrane</keyword>
<evidence type="ECO:0000256" key="10">
    <source>
        <dbReference type="SAM" id="Phobius"/>
    </source>
</evidence>
<dbReference type="GO" id="GO:0098797">
    <property type="term" value="C:plasma membrane protein complex"/>
    <property type="evidence" value="ECO:0007669"/>
    <property type="project" value="TreeGrafter"/>
</dbReference>
<proteinExistence type="inferred from homology"/>
<dbReference type="Proteomes" id="UP000229081">
    <property type="component" value="Chromosome"/>
</dbReference>
<dbReference type="Pfam" id="PF03544">
    <property type="entry name" value="TonB_C"/>
    <property type="match status" value="1"/>
</dbReference>
<evidence type="ECO:0000313" key="13">
    <source>
        <dbReference type="Proteomes" id="UP000229081"/>
    </source>
</evidence>
<reference evidence="12 13" key="1">
    <citation type="submission" date="2017-11" db="EMBL/GenBank/DDBJ databases">
        <title>Complete genome sequence of Sphingomonas sp. Strain Cra20, a psychrotolerant potential plant growth promoting rhizobacteria.</title>
        <authorList>
            <person name="Luo Y."/>
        </authorList>
    </citation>
    <scope>NUCLEOTIDE SEQUENCE [LARGE SCALE GENOMIC DNA]</scope>
    <source>
        <strain evidence="12 13">Cra20</strain>
    </source>
</reference>
<evidence type="ECO:0000256" key="3">
    <source>
        <dbReference type="ARBA" id="ARBA00022448"/>
    </source>
</evidence>
<evidence type="ECO:0000256" key="2">
    <source>
        <dbReference type="ARBA" id="ARBA00006555"/>
    </source>
</evidence>
<dbReference type="AlphaFoldDB" id="A0A2K8MK06"/>
<evidence type="ECO:0000259" key="11">
    <source>
        <dbReference type="PROSITE" id="PS52015"/>
    </source>
</evidence>
<evidence type="ECO:0000256" key="8">
    <source>
        <dbReference type="ARBA" id="ARBA00022989"/>
    </source>
</evidence>
<keyword evidence="7" id="KW-0653">Protein transport</keyword>
<keyword evidence="13" id="KW-1185">Reference proteome</keyword>
<keyword evidence="5" id="KW-0997">Cell inner membrane</keyword>
<dbReference type="GO" id="GO:0031992">
    <property type="term" value="F:energy transducer activity"/>
    <property type="evidence" value="ECO:0007669"/>
    <property type="project" value="TreeGrafter"/>
</dbReference>
<dbReference type="InterPro" id="IPR051045">
    <property type="entry name" value="TonB-dependent_transducer"/>
</dbReference>
<comment type="subcellular location">
    <subcellularLocation>
        <location evidence="1">Cell inner membrane</location>
        <topology evidence="1">Single-pass membrane protein</topology>
        <orientation evidence="1">Periplasmic side</orientation>
    </subcellularLocation>
</comment>
<sequence length="230" mass="24571">MRVFMPGPNRINFLSLFCSCVGHAVILGGIIYGLSDHRPEKPGLREARTSLVVELLPLPPDEGAPRNAVESAHPMKLVPAVSAGGRRPAQPQLPVLSAAPPSTSAGDAAVAVSSETEAHRGAVSAADFSDYQRRLYQAVAARSRYPAEARRLSLSGVTRLAFKIDRMGKVLDSWIQESSGSELLDDAALDTLERAQPLPPIPAGLPSRMDFVIEIDLSVMQQSASWPAGQ</sequence>
<evidence type="ECO:0000313" key="12">
    <source>
        <dbReference type="EMBL" id="ATY34210.1"/>
    </source>
</evidence>
<evidence type="ECO:0000256" key="6">
    <source>
        <dbReference type="ARBA" id="ARBA00022692"/>
    </source>
</evidence>
<protein>
    <submittedName>
        <fullName evidence="12">Energy transducer TonB</fullName>
    </submittedName>
</protein>
<gene>
    <name evidence="12" type="ORF">CVN68_21465</name>
</gene>
<keyword evidence="3" id="KW-0813">Transport</keyword>